<keyword evidence="8" id="KW-1133">Transmembrane helix</keyword>
<dbReference type="GO" id="GO:0071555">
    <property type="term" value="P:cell wall organization"/>
    <property type="evidence" value="ECO:0007669"/>
    <property type="project" value="UniProtKB-KW"/>
</dbReference>
<sequence>MLLASLRVCILFCISAVQSLKYDPAFVDYNFNVNQTATNALDYAASWDGHTYFPSPDNWRFPVYTIILDKWLNGNPTNDDANGTVYEFDFYETGLRNGGDIQGVVDSLDYLAGMGVKCLYISGTPYQNQPWQADQYSPLDYTTLDPHGGTITEWRSAIEAMHARGMYIMFDLTVATLADLVGFTGYLNTSTTFSLYEHDAEWKTEQVYPDFAFTNSWNANCSMPLFWGEDGGPVVIEINGCYDSDFDQYGDTEAFGSHPNFQRQLSKFASVQDRLRDWDPAVSKKLNHFACMLIAALDADAFRLDKATQMTVGFLAEWSESVRTCAAKYNKKNFFIPGEITGGDSYGSIYIGRGRQPDQRPTTFNIGYNLTGNESEYYLRKAASNALDASAFQYSVYRSMTRWLGLDGALSVADDIATDFVDGWHDMVVNEDLVNPNTGKFDPRHMNGMTNHDVFRWPAMSNGTQMLALGTMVVELIMPGLPLMYYGEEQDLYMLDSTADNYLFGRQSMGSSMAWYLHGCFAGNSTQYMRQSFTNAQTGCKDLFNAKDHRDVSAASRNSIIRMHEIRNAYPVANDGFCLTNIGNWTYQYQLPNSQADAPTTVGLYSVHKQACPDQKFTTGMKNQDLWFLYSNLNSSYIFNEDCTTTSGIFSPPGTNFGAGTQIQNLFYPHEIITLSAGMNSSVGCIPSLSMDAWDYKVFVPVSAYSAPRPVITRLQPGHDERILSNVTSGAQEIQMTVEFSQVMNCDAMAKVLSINSTTLVGVNATIGNYSCGAASSPKSTIVGTPATVWQFSATLENVYDGIHKISLGNVSTQTGNGSTIGMDSWIYRIGKSDNPMVHPLTSNYTSTAMTKNSKGQLQIEANAAGADMYRYSLDFGSSYSKWLPYSSGLTTLPATSKWSGTKLQEWEGDHAIMQYWSKIAGSSSHVQHADHGLAGFKARSFPHLFIMGPFNEWGYDAGARNQLKLGKDGKWRINFVSEAYPSNLQLNVWGINPDGSPDATWVYGTLINDSIIERTAPSTLSSNIFNISTQPDSPYLGWELVLDDATREISLVPKGSYAVSIVIFLLCLIIPLLTAVLSVIIFKGSFYSVKFNQDGRNVLAKTFIPLLPFKKRSRDGNEKAFITDPAINTPTIGGAVFGAPADATRKTVLIATLEYNIEDWGVKIKIGGLGVMAQLMAQNLKHQDLIWVVPCVGDVTYPEGEYEPPMEVKILDQIYQINIMIHKLDNITYVMLDAPVFRRQSTVEPYPARMDDLESAIFYSAWNQCIAETSRRFPVDLYHINDYHGALAPLYLLPDLLPCALSLHNAEFQGLWPLRTPEERDEVCAVYNISPRTCQKYVQFGNVFNLLHAAVSFLRIHQKGFGAVGVSTKYGKRSWARYPIFWGLKKIGKLPNPDPTDTGDIGAPTLRNGKVLPNEEFENNRRNLKRDAQEWAGLKVDPTADLLVFVGRWSMQKGIDLIADIVPTLVSEFNVQVITVGPIIDLYGKFAAEKLARLMEVYPERVYSRPEFTALPPYIFSGADFTLIPSRDEPFGLVAVEFGRKGALGIGARVGGLGQMPGWWYTVESSATVHLLSQFESACRQALASNDKTRAVLRAKSALQRFPVQEWIQKLDALQAGCIRMCKKKSSGRDKQRGSVYSIFPPESSASVANLGSHANNSQVNLPSGFTNMPNASNPVITLVDDQREESVPGVFTTGTTHDPAQMSDSHTQQAGANLRRQLSLGSRQGPGHRDALNSQSSRDINGELIAIDEEDPYEEYDHDGHTIHPDQVRGAFRGYGGFGAPSEDGYESEDNFDPQRSTLYETMDDESVRDGINGRGNFYGHSNASSSMSLSQMANTPYNNQNGFSSPPHTPPMSPAMSASQRNLINPRFGNESRLSLASVMTGSNGKDFSLSKVKERFTDEDGMCLRAFSSELRDLTPKNSKGDLCIEEYLIRSEKSFFHEIKNEKLGVKSKLKKGDFSSRRGSLESSRASSFSGDTRPTRDLGSPESNYMQQPLYDAPKPRGIALFMQRGPGEWPMYTIFLAIGQILAATSYQLTLLSSTTSQSAAQLYTIGIIFMFATVFWWTMYRLLPSVWTLSAPFAFYSVAFFLIGLPGFTVFHGARDWINAIGTWFYAVGSASGSLYFALNFGDEGGSSTQVWIVRACLVQGTQQIWGSALWYWGEKLSSDSTDATLAGATQQTSPVVTGIVLFLSIFMVISAYLVAVGLPEFYRQLPGRIPAFYMSLIRRKLVIWFLVATFLQNYWLATLYGRSWRYLWSSTYIKGGYIFALVVLFFIIIWGVILLILSTLSKTHSWVIPVFGIGLGAPRWVQTLWATSNIGAALPWAGLKAGPVLGRCLWLWLGVLDAIQGVGIGMVLLQTLTRAHVATTLMIGQMIGAAAMLIGRATSPAAIGPADTFLDFATWSPSLDGAAIFASVSFWLCLFCQIIICIGFIVFFRKEQLSKP</sequence>
<keyword evidence="8" id="KW-0472">Membrane</keyword>
<evidence type="ECO:0000313" key="11">
    <source>
        <dbReference type="EMBL" id="CCG83626.1"/>
    </source>
</evidence>
<dbReference type="eggNOG" id="ENOG502QSGC">
    <property type="taxonomic scope" value="Eukaryota"/>
</dbReference>
<organism evidence="11 12">
    <name type="scientific">Taphrina deformans (strain PYCC 5710 / ATCC 11124 / CBS 356.35 / IMI 108563 / JCM 9778 / NBRC 8474)</name>
    <name type="common">Peach leaf curl fungus</name>
    <name type="synonym">Lalaria deformans</name>
    <dbReference type="NCBI Taxonomy" id="1097556"/>
    <lineage>
        <taxon>Eukaryota</taxon>
        <taxon>Fungi</taxon>
        <taxon>Dikarya</taxon>
        <taxon>Ascomycota</taxon>
        <taxon>Taphrinomycotina</taxon>
        <taxon>Taphrinomycetes</taxon>
        <taxon>Taphrinales</taxon>
        <taxon>Taphrinaceae</taxon>
        <taxon>Taphrina</taxon>
    </lineage>
</organism>
<dbReference type="EMBL" id="CAHR02000163">
    <property type="protein sequence ID" value="CCG83626.1"/>
    <property type="molecule type" value="Genomic_DNA"/>
</dbReference>
<dbReference type="GO" id="GO:0009277">
    <property type="term" value="C:fungal-type cell wall"/>
    <property type="evidence" value="ECO:0007669"/>
    <property type="project" value="TreeGrafter"/>
</dbReference>
<keyword evidence="9" id="KW-0732">Signal</keyword>
<dbReference type="GO" id="GO:0047657">
    <property type="term" value="F:alpha-1,3-glucan synthase activity"/>
    <property type="evidence" value="ECO:0007669"/>
    <property type="project" value="UniProtKB-EC"/>
</dbReference>
<feature type="transmembrane region" description="Helical" evidence="8">
    <location>
        <begin position="2413"/>
        <end position="2438"/>
    </location>
</feature>
<evidence type="ECO:0000256" key="9">
    <source>
        <dbReference type="SAM" id="SignalP"/>
    </source>
</evidence>
<feature type="domain" description="Glycosyl hydrolase family 13 catalytic" evidence="10">
    <location>
        <begin position="65"/>
        <end position="541"/>
    </location>
</feature>
<feature type="transmembrane region" description="Helical" evidence="8">
    <location>
        <begin position="2371"/>
        <end position="2393"/>
    </location>
</feature>
<dbReference type="Pfam" id="PF26114">
    <property type="entry name" value="Ig_2_Mok13"/>
    <property type="match status" value="1"/>
</dbReference>
<dbReference type="InterPro" id="IPR058654">
    <property type="entry name" value="Mok11-14/Ags1-like_TM"/>
</dbReference>
<dbReference type="Pfam" id="PF00128">
    <property type="entry name" value="Alpha-amylase"/>
    <property type="match status" value="1"/>
</dbReference>
<comment type="catalytic activity">
    <reaction evidence="6">
        <text>[(1-&gt;3)-alpha-D-glucosyl](n) + UDP-alpha-D-glucose = [(1-&gt;3)-alpha-D-glucosyl](n+1) + UDP + H(+)</text>
        <dbReference type="Rhea" id="RHEA:19749"/>
        <dbReference type="Rhea" id="RHEA-COMP:11150"/>
        <dbReference type="Rhea" id="RHEA-COMP:11151"/>
        <dbReference type="ChEBI" id="CHEBI:15378"/>
        <dbReference type="ChEBI" id="CHEBI:28100"/>
        <dbReference type="ChEBI" id="CHEBI:58223"/>
        <dbReference type="ChEBI" id="CHEBI:58885"/>
        <dbReference type="EC" id="2.4.1.183"/>
    </reaction>
</comment>
<dbReference type="SUPFAM" id="SSF51445">
    <property type="entry name" value="(Trans)glycosidases"/>
    <property type="match status" value="1"/>
</dbReference>
<feature type="compositionally biased region" description="Polar residues" evidence="7">
    <location>
        <begin position="1967"/>
        <end position="1979"/>
    </location>
</feature>
<dbReference type="OrthoDB" id="512920at2759"/>
<evidence type="ECO:0000256" key="1">
    <source>
        <dbReference type="ARBA" id="ARBA00006122"/>
    </source>
</evidence>
<feature type="region of interest" description="Disordered" evidence="7">
    <location>
        <begin position="1959"/>
        <end position="1997"/>
    </location>
</feature>
<dbReference type="Pfam" id="PF26127">
    <property type="entry name" value="12TM_Mok13"/>
    <property type="match status" value="1"/>
</dbReference>
<dbReference type="EC" id="2.4.1.183" evidence="2"/>
<dbReference type="InterPro" id="IPR058657">
    <property type="entry name" value="Mok11-13/Ags1-like_Ig"/>
</dbReference>
<dbReference type="Pfam" id="PF26108">
    <property type="entry name" value="GH_Mok13"/>
    <property type="match status" value="1"/>
</dbReference>
<evidence type="ECO:0000256" key="2">
    <source>
        <dbReference type="ARBA" id="ARBA00012688"/>
    </source>
</evidence>
<feature type="chain" id="PRO_5004373245" description="alpha-1,3-glucan synthase" evidence="9">
    <location>
        <begin position="20"/>
        <end position="2446"/>
    </location>
</feature>
<feature type="transmembrane region" description="Helical" evidence="8">
    <location>
        <begin position="2075"/>
        <end position="2100"/>
    </location>
</feature>
<dbReference type="Gene3D" id="3.20.20.80">
    <property type="entry name" value="Glycosidases"/>
    <property type="match status" value="1"/>
</dbReference>
<dbReference type="Pfam" id="PF26122">
    <property type="entry name" value="CBM_Mok13"/>
    <property type="match status" value="1"/>
</dbReference>
<evidence type="ECO:0000256" key="4">
    <source>
        <dbReference type="ARBA" id="ARBA00022679"/>
    </source>
</evidence>
<protein>
    <recommendedName>
        <fullName evidence="2">alpha-1,3-glucan synthase</fullName>
        <ecNumber evidence="2">2.4.1.183</ecNumber>
    </recommendedName>
</protein>
<feature type="transmembrane region" description="Helical" evidence="8">
    <location>
        <begin position="2049"/>
        <end position="2068"/>
    </location>
</feature>
<dbReference type="Gene3D" id="3.40.50.2000">
    <property type="entry name" value="Glycogen Phosphorylase B"/>
    <property type="match status" value="2"/>
</dbReference>
<dbReference type="InterPro" id="IPR058659">
    <property type="entry name" value="Mok11-13/Ags1-like_CBM"/>
</dbReference>
<keyword evidence="8" id="KW-0812">Transmembrane</keyword>
<dbReference type="STRING" id="1097556.R4XDE2"/>
<evidence type="ECO:0000256" key="3">
    <source>
        <dbReference type="ARBA" id="ARBA00022676"/>
    </source>
</evidence>
<dbReference type="Proteomes" id="UP000013776">
    <property type="component" value="Unassembled WGS sequence"/>
</dbReference>
<dbReference type="FunFam" id="3.40.50.2000:FF:000052">
    <property type="entry name" value="Alpha-1,3-glucan synthase Ags2"/>
    <property type="match status" value="1"/>
</dbReference>
<dbReference type="GO" id="GO:0070600">
    <property type="term" value="P:fungal-type cell wall (1-&gt;3)-alpha-glucan biosynthetic process"/>
    <property type="evidence" value="ECO:0007669"/>
    <property type="project" value="TreeGrafter"/>
</dbReference>
<gene>
    <name evidence="11" type="ORF">TAPDE_003950</name>
</gene>
<feature type="region of interest" description="Disordered" evidence="7">
    <location>
        <begin position="1722"/>
        <end position="1742"/>
    </location>
</feature>
<feature type="transmembrane region" description="Helical" evidence="8">
    <location>
        <begin position="2106"/>
        <end position="2128"/>
    </location>
</feature>
<dbReference type="SUPFAM" id="SSF53756">
    <property type="entry name" value="UDP-Glycosyltransferase/glycogen phosphorylase"/>
    <property type="match status" value="1"/>
</dbReference>
<evidence type="ECO:0000256" key="6">
    <source>
        <dbReference type="ARBA" id="ARBA00048960"/>
    </source>
</evidence>
<dbReference type="InterPro" id="IPR006047">
    <property type="entry name" value="GH13_cat_dom"/>
</dbReference>
<evidence type="ECO:0000256" key="7">
    <source>
        <dbReference type="SAM" id="MobiDB-lite"/>
    </source>
</evidence>
<feature type="transmembrane region" description="Helical" evidence="8">
    <location>
        <begin position="2231"/>
        <end position="2247"/>
    </location>
</feature>
<keyword evidence="4" id="KW-0808">Transferase</keyword>
<evidence type="ECO:0000313" key="12">
    <source>
        <dbReference type="Proteomes" id="UP000013776"/>
    </source>
</evidence>
<dbReference type="InterPro" id="IPR013534">
    <property type="entry name" value="Starch_synth_cat_dom"/>
</dbReference>
<dbReference type="PANTHER" id="PTHR47182">
    <property type="entry name" value="CELL WALL ALPHA-1,3-GLUCAN SYNTHASE AGS1-RELATED"/>
    <property type="match status" value="1"/>
</dbReference>
<dbReference type="Pfam" id="PF26111">
    <property type="entry name" value="Ig_Mok13"/>
    <property type="match status" value="1"/>
</dbReference>
<name>R4XDE2_TAPDE</name>
<dbReference type="InterPro" id="IPR058658">
    <property type="entry name" value="Mok11-13/Ags1-like_Ig_2"/>
</dbReference>
<dbReference type="InterPro" id="IPR017853">
    <property type="entry name" value="GH"/>
</dbReference>
<comment type="caution">
    <text evidence="11">The sequence shown here is derived from an EMBL/GenBank/DDBJ whole genome shotgun (WGS) entry which is preliminary data.</text>
</comment>
<feature type="transmembrane region" description="Helical" evidence="8">
    <location>
        <begin position="2189"/>
        <end position="2211"/>
    </location>
</feature>
<dbReference type="FunFam" id="3.40.50.2000:FF:000058">
    <property type="entry name" value="Alpha-1,3-glucan synthase Ags1"/>
    <property type="match status" value="1"/>
</dbReference>
<dbReference type="VEuPathDB" id="FungiDB:TAPDE_003950"/>
<evidence type="ECO:0000259" key="10">
    <source>
        <dbReference type="SMART" id="SM00642"/>
    </source>
</evidence>
<proteinExistence type="inferred from homology"/>
<comment type="similarity">
    <text evidence="1">Belongs to the glycosyltransferase group 1 family.</text>
</comment>
<dbReference type="SMART" id="SM00642">
    <property type="entry name" value="Aamy"/>
    <property type="match status" value="1"/>
</dbReference>
<keyword evidence="3" id="KW-0328">Glycosyltransferase</keyword>
<dbReference type="InterPro" id="IPR058656">
    <property type="entry name" value="Mok11-13/Ags1-like_GH"/>
</dbReference>
<keyword evidence="12" id="KW-1185">Reference proteome</keyword>
<evidence type="ECO:0000256" key="5">
    <source>
        <dbReference type="ARBA" id="ARBA00023316"/>
    </source>
</evidence>
<accession>R4XDE2</accession>
<feature type="region of interest" description="Disordered" evidence="7">
    <location>
        <begin position="1695"/>
        <end position="1714"/>
    </location>
</feature>
<dbReference type="PANTHER" id="PTHR47182:SF2">
    <property type="entry name" value="CELL WALL ALPHA-1,3-GLUCAN SYNTHASE AGS1"/>
    <property type="match status" value="1"/>
</dbReference>
<feature type="transmembrane region" description="Helical" evidence="8">
    <location>
        <begin position="2267"/>
        <end position="2287"/>
    </location>
</feature>
<feature type="transmembrane region" description="Helical" evidence="8">
    <location>
        <begin position="2017"/>
        <end position="2037"/>
    </location>
</feature>
<feature type="compositionally biased region" description="Polar residues" evidence="7">
    <location>
        <begin position="1695"/>
        <end position="1713"/>
    </location>
</feature>
<feature type="transmembrane region" description="Helical" evidence="8">
    <location>
        <begin position="2294"/>
        <end position="2311"/>
    </location>
</feature>
<dbReference type="InterPro" id="IPR058655">
    <property type="entry name" value="Mok11-14/Ags1-like"/>
</dbReference>
<dbReference type="Pfam" id="PF08323">
    <property type="entry name" value="Glyco_transf_5"/>
    <property type="match status" value="1"/>
</dbReference>
<feature type="signal peptide" evidence="9">
    <location>
        <begin position="1"/>
        <end position="19"/>
    </location>
</feature>
<keyword evidence="5" id="KW-0961">Cell wall biogenesis/degradation</keyword>
<evidence type="ECO:0000256" key="8">
    <source>
        <dbReference type="SAM" id="Phobius"/>
    </source>
</evidence>
<reference evidence="11 12" key="1">
    <citation type="journal article" date="2013" name="MBio">
        <title>Genome sequencing of the plant pathogen Taphrina deformans, the causal agent of peach leaf curl.</title>
        <authorList>
            <person name="Cisse O.H."/>
            <person name="Almeida J.M.G.C.F."/>
            <person name="Fonseca A."/>
            <person name="Kumar A.A."/>
            <person name="Salojaervi J."/>
            <person name="Overmyer K."/>
            <person name="Hauser P.M."/>
            <person name="Pagni M."/>
        </authorList>
    </citation>
    <scope>NUCLEOTIDE SEQUENCE [LARGE SCALE GENOMIC DNA]</scope>
    <source>
        <strain evidence="12">PYCC 5710 / ATCC 11124 / CBS 356.35 / IMI 108563 / JCM 9778 / NBRC 8474</strain>
    </source>
</reference>
<feature type="transmembrane region" description="Helical" evidence="8">
    <location>
        <begin position="2339"/>
        <end position="2359"/>
    </location>
</feature>